<sequence>MASAPASEPIVPLPPTWPAMPLAQVDALLTAPGAKFEMDEVVIRGVPTRVWKNAPPSMRFLIEASRGHGDRLFVIYEDERVSYEAHYRAVAALAAHLVALGVGKGDRVALAMRNLPEWPVAFFAAVSIGAIMVPLNAWWTGAELDYGLRDSGSRVLIVDDERHARLHDVYGSLPQLERVIVARASTPLAEGVERLEDIIGTPHDWPNLPATPLPPADIAPDDEATIFYTSGTTGAPKGALGTHRNFMTNILSSGFTAARSYLRRGETPPDPTPRVSLTVIPMFHVTACSAGMMGTIATGSTTIYMRRWDTARALEIIERERVNMTGGVPTIAWQLLEHPDRAKYDLSSLETIAYGGAPSAPELVRRIYQEFGALPGNGWGMTETTATVTQHGAEDYLNRPASAGAPVAAADIEIRADDGVTVLPRGEIGELWARGPMIVKGYWNKPEATAATFVDGWVRTGDLARIDDDGFLFIADRAKDIVIRGGENIYSIEVENVLYAHPSVTDAALVGIPHRTLGEEPAAIVHLCPGCTATEAELQGFVRERLAAFKVPVAIRFLPEPLPRNANGKILKRELKALFEDHSAAAA</sequence>
<evidence type="ECO:0000313" key="8">
    <source>
        <dbReference type="EMBL" id="KZB96681.1"/>
    </source>
</evidence>
<dbReference type="STRING" id="621456.BJP26_10280"/>
<evidence type="ECO:0000256" key="3">
    <source>
        <dbReference type="ARBA" id="ARBA00051915"/>
    </source>
</evidence>
<dbReference type="PANTHER" id="PTHR43767:SF1">
    <property type="entry name" value="NONRIBOSOMAL PEPTIDE SYNTHASE PES1 (EUROFUNG)-RELATED"/>
    <property type="match status" value="1"/>
</dbReference>
<dbReference type="Pfam" id="PF00501">
    <property type="entry name" value="AMP-binding"/>
    <property type="match status" value="1"/>
</dbReference>
<dbReference type="FunFam" id="3.30.300.30:FF:000008">
    <property type="entry name" value="2,3-dihydroxybenzoate-AMP ligase"/>
    <property type="match status" value="1"/>
</dbReference>
<dbReference type="InterPro" id="IPR000873">
    <property type="entry name" value="AMP-dep_synth/lig_dom"/>
</dbReference>
<evidence type="ECO:0000313" key="9">
    <source>
        <dbReference type="Proteomes" id="UP000078460"/>
    </source>
</evidence>
<dbReference type="GeneID" id="93798259"/>
<feature type="domain" description="AMP-binding enzyme C-terminal" evidence="7">
    <location>
        <begin position="493"/>
        <end position="569"/>
    </location>
</feature>
<dbReference type="Gene3D" id="3.40.50.12780">
    <property type="entry name" value="N-terminal domain of ligase-like"/>
    <property type="match status" value="1"/>
</dbReference>
<dbReference type="EMBL" id="LQCK02000001">
    <property type="protein sequence ID" value="KZB96681.1"/>
    <property type="molecule type" value="Genomic_DNA"/>
</dbReference>
<organism evidence="8 9">
    <name type="scientific">Sphingomonas melonis TY</name>
    <dbReference type="NCBI Taxonomy" id="621456"/>
    <lineage>
        <taxon>Bacteria</taxon>
        <taxon>Pseudomonadati</taxon>
        <taxon>Pseudomonadota</taxon>
        <taxon>Alphaproteobacteria</taxon>
        <taxon>Sphingomonadales</taxon>
        <taxon>Sphingomonadaceae</taxon>
        <taxon>Sphingomonas</taxon>
    </lineage>
</organism>
<comment type="catalytic activity">
    <reaction evidence="3">
        <text>3-(methylsulfanyl)propanoate + ATP + CoA = 3-(methylsulfanyl)propanoyl-CoA + AMP + diphosphate</text>
        <dbReference type="Rhea" id="RHEA:43052"/>
        <dbReference type="ChEBI" id="CHEBI:30616"/>
        <dbReference type="ChEBI" id="CHEBI:33019"/>
        <dbReference type="ChEBI" id="CHEBI:49016"/>
        <dbReference type="ChEBI" id="CHEBI:57287"/>
        <dbReference type="ChEBI" id="CHEBI:82815"/>
        <dbReference type="ChEBI" id="CHEBI:456215"/>
        <dbReference type="EC" id="6.2.1.44"/>
    </reaction>
    <physiologicalReaction direction="left-to-right" evidence="3">
        <dbReference type="Rhea" id="RHEA:43053"/>
    </physiologicalReaction>
</comment>
<evidence type="ECO:0000256" key="5">
    <source>
        <dbReference type="ARBA" id="ARBA00067668"/>
    </source>
</evidence>
<dbReference type="InterPro" id="IPR020845">
    <property type="entry name" value="AMP-binding_CS"/>
</dbReference>
<dbReference type="Proteomes" id="UP000078460">
    <property type="component" value="Unassembled WGS sequence"/>
</dbReference>
<protein>
    <recommendedName>
        <fullName evidence="5">3-methylmercaptopropionyl-CoA ligase</fullName>
        <ecNumber evidence="4">6.2.1.44</ecNumber>
    </recommendedName>
</protein>
<dbReference type="KEGG" id="smy:BJP26_10280"/>
<gene>
    <name evidence="8" type="ORF">AVM11_00585</name>
</gene>
<dbReference type="SUPFAM" id="SSF56801">
    <property type="entry name" value="Acetyl-CoA synthetase-like"/>
    <property type="match status" value="1"/>
</dbReference>
<evidence type="ECO:0000259" key="6">
    <source>
        <dbReference type="Pfam" id="PF00501"/>
    </source>
</evidence>
<dbReference type="InterPro" id="IPR050237">
    <property type="entry name" value="ATP-dep_AMP-bd_enzyme"/>
</dbReference>
<proteinExistence type="inferred from homology"/>
<comment type="similarity">
    <text evidence="1">Belongs to the ATP-dependent AMP-binding enzyme family.</text>
</comment>
<evidence type="ECO:0000256" key="1">
    <source>
        <dbReference type="ARBA" id="ARBA00006432"/>
    </source>
</evidence>
<reference evidence="8" key="1">
    <citation type="submission" date="2016-03" db="EMBL/GenBank/DDBJ databases">
        <title>Sphingomonas melonis TY, whole genome shotgun sequencing.</title>
        <authorList>
            <person name="Wang H."/>
            <person name="Zhu P."/>
        </authorList>
    </citation>
    <scope>NUCLEOTIDE SEQUENCE [LARGE SCALE GENOMIC DNA]</scope>
    <source>
        <strain evidence="8">TY</strain>
    </source>
</reference>
<dbReference type="InterPro" id="IPR025110">
    <property type="entry name" value="AMP-bd_C"/>
</dbReference>
<accession>A0A154NAR5</accession>
<dbReference type="InterPro" id="IPR045851">
    <property type="entry name" value="AMP-bd_C_sf"/>
</dbReference>
<evidence type="ECO:0000259" key="7">
    <source>
        <dbReference type="Pfam" id="PF13193"/>
    </source>
</evidence>
<keyword evidence="9" id="KW-1185">Reference proteome</keyword>
<dbReference type="PROSITE" id="PS00455">
    <property type="entry name" value="AMP_BINDING"/>
    <property type="match status" value="1"/>
</dbReference>
<dbReference type="Gene3D" id="3.30.300.30">
    <property type="match status" value="1"/>
</dbReference>
<dbReference type="OrthoDB" id="9803968at2"/>
<dbReference type="GO" id="GO:0016878">
    <property type="term" value="F:acid-thiol ligase activity"/>
    <property type="evidence" value="ECO:0007669"/>
    <property type="project" value="UniProtKB-ARBA"/>
</dbReference>
<evidence type="ECO:0000256" key="4">
    <source>
        <dbReference type="ARBA" id="ARBA00066616"/>
    </source>
</evidence>
<dbReference type="AlphaFoldDB" id="A0A154NAR5"/>
<dbReference type="EC" id="6.2.1.44" evidence="4"/>
<dbReference type="PANTHER" id="PTHR43767">
    <property type="entry name" value="LONG-CHAIN-FATTY-ACID--COA LIGASE"/>
    <property type="match status" value="1"/>
</dbReference>
<dbReference type="Pfam" id="PF13193">
    <property type="entry name" value="AMP-binding_C"/>
    <property type="match status" value="1"/>
</dbReference>
<name>A0A154NAR5_9SPHN</name>
<dbReference type="InterPro" id="IPR042099">
    <property type="entry name" value="ANL_N_sf"/>
</dbReference>
<comment type="caution">
    <text evidence="8">The sequence shown here is derived from an EMBL/GenBank/DDBJ whole genome shotgun (WGS) entry which is preliminary data.</text>
</comment>
<keyword evidence="2 8" id="KW-0436">Ligase</keyword>
<evidence type="ECO:0000256" key="2">
    <source>
        <dbReference type="ARBA" id="ARBA00022598"/>
    </source>
</evidence>
<feature type="domain" description="AMP-dependent synthetase/ligase" evidence="6">
    <location>
        <begin position="64"/>
        <end position="443"/>
    </location>
</feature>
<dbReference type="RefSeq" id="WP_018250709.1">
    <property type="nucleotide sequence ID" value="NZ_CP017578.1"/>
</dbReference>